<evidence type="ECO:0000256" key="7">
    <source>
        <dbReference type="ARBA" id="ARBA00022840"/>
    </source>
</evidence>
<dbReference type="FunFam" id="1.20.1560.10:FF:000100">
    <property type="entry name" value="ABC transporter ATP-binding protein"/>
    <property type="match status" value="1"/>
</dbReference>
<feature type="transmembrane region" description="Helical" evidence="11">
    <location>
        <begin position="75"/>
        <end position="94"/>
    </location>
</feature>
<evidence type="ECO:0000256" key="3">
    <source>
        <dbReference type="ARBA" id="ARBA00022448"/>
    </source>
</evidence>
<evidence type="ECO:0000256" key="8">
    <source>
        <dbReference type="ARBA" id="ARBA00022989"/>
    </source>
</evidence>
<keyword evidence="5" id="KW-0677">Repeat</keyword>
<keyword evidence="14" id="KW-1185">Reference proteome</keyword>
<feature type="transmembrane region" description="Helical" evidence="11">
    <location>
        <begin position="1158"/>
        <end position="1177"/>
    </location>
</feature>
<dbReference type="SUPFAM" id="SSF90123">
    <property type="entry name" value="ABC transporter transmembrane region"/>
    <property type="match status" value="2"/>
</dbReference>
<proteinExistence type="inferred from homology"/>
<dbReference type="InterPro" id="IPR003593">
    <property type="entry name" value="AAA+_ATPase"/>
</dbReference>
<dbReference type="InterPro" id="IPR027417">
    <property type="entry name" value="P-loop_NTPase"/>
</dbReference>
<keyword evidence="6" id="KW-0547">Nucleotide-binding</keyword>
<evidence type="ECO:0000259" key="13">
    <source>
        <dbReference type="PROSITE" id="PS50929"/>
    </source>
</evidence>
<evidence type="ECO:0000313" key="15">
    <source>
        <dbReference type="WBParaSite" id="MBELARI_LOCUS6189"/>
    </source>
</evidence>
<dbReference type="PROSITE" id="PS00211">
    <property type="entry name" value="ABC_TRANSPORTER_1"/>
    <property type="match status" value="2"/>
</dbReference>
<dbReference type="InterPro" id="IPR011527">
    <property type="entry name" value="ABC1_TM_dom"/>
</dbReference>
<feature type="transmembrane region" description="Helical" evidence="11">
    <location>
        <begin position="135"/>
        <end position="153"/>
    </location>
</feature>
<evidence type="ECO:0000256" key="1">
    <source>
        <dbReference type="ARBA" id="ARBA00004127"/>
    </source>
</evidence>
<dbReference type="Pfam" id="PF00005">
    <property type="entry name" value="ABC_tran"/>
    <property type="match status" value="2"/>
</dbReference>
<feature type="transmembrane region" description="Helical" evidence="11">
    <location>
        <begin position="1075"/>
        <end position="1093"/>
    </location>
</feature>
<evidence type="ECO:0000256" key="11">
    <source>
        <dbReference type="SAM" id="Phobius"/>
    </source>
</evidence>
<sequence length="1499" mass="169269">MGIEESIERLCGPNATLSESPFASGLPNVSVCFQHTILIWVPTIFFWILSPAFLFQSQRNSLRYPPLQRSLHFWLKVLSSLILTAISLTLFIWILFDRTNKHGVDYLYPILLTLTWGGITISHEIRLRTGMVSSGIIHITSTIFAVFSLPEMYQWSRMLHEDSVASSEKFRCFIALIYCPFAFLHVFLMFFADLRRKDLKSEEKRCPELESSFFSRLTLWWFNPIPAIGAKKDIEFDDLYDLNEASTTEYLSRYWNNVWEPKIFGYQQKAKATPIGTPLPDPPSVVAALFRIFRWEFLSATALKMISDVLQFANPFLLNALIGFISKKDAPLWQGIAYALLMFTASEIRSFVLNSYFYIMFRMGIKFQTVLTAAVYQKTLKLSNAARRDKTVGEIVNLMAIDVERFQLITPQIQQLWSCPFQITLALIYLFHTLGYAAAPGIVVMIIFVPVNIFSSMFVRRWQMQQMTLKDERTKLVNEMLNGIKVIKLYAWEVPMEEHINQIRQKELMLIKKAAWVRNVLDSFNTASPFMVALLSFGTYTLSSDEHALTPQVAFVSLTLFNQLRSPMTMIAMLINQIVQAIVSNRRLKEFFVAPELDENAVDRIDGNSNVNAVEMIDVDAVWDAQEHVSKTSGLQHMSLEAKPGALVAVVGRVGAGKSSLISALLGEMEKLKGIIGVRGRVAYVPQQPWIQNLSLKDNILFGRPYDKQRYQKVISACALRPDLKILPHGDLTEIGEKGINLSGGQKARVALARAVYQDCDVYLLDDPLSAVDSHVGRHIFDYVIGPNGLLRGKTRILVTHGLTFIRDADPIVVLKDGLIAEQGTYDELVEMGGAFADFVKEIKSKKPADNDEDSDSEGWHEDGKEKQINDESDGEDQEKPLLNTQVSVLTVKSTTGAEDGKKLIQKEMAAEGSVKISIYRDYVKAATYTLSFLFAAGFTLFSVFQIVRSFWLSAWSDENDPSHTGHKMELGTRLGVYGALGVVESLWFLVSQVLNLYGGLSASRRLHRPLIMNLLHSPMSFFDTTPLGRILNRCAKDIEVIDMLLPMNFRYYVMCILQVITTLIVIIISTPLFAAVILPLGGIYIWFLRYYVPTSRQLKRLEGINRSPIYSHFGESIQGAASIRAFNKVDSFVTKSGETVDRFIRCKYPNIVSNRWLAIRLEFIGNCVIFFAALFATLSKEWGWSSSAGIVGVSISYALNITEVLNFAVRQISEIEANIVSVERVNEYTKTPNEAPWRLDNNRGPPKGWPKEGRVEFDNYATRYREGLDLVLKRFSARVNAGEKIGIVGRTGAGKSSFALALFRMIEPAEGRILIDGEDLSQMGLHDLRENITIIPQDPVLFSGTLRFNLDPFAKATDREIWKALELSSLKEMVERTDRGLEHIISEGGENISVGQRQLVCLARALLRRTKVLVLDEATAAVDLQTDSLIQKTIREQFTDCTVFTIAHRLNTILDYDRIMVLDHGEIREFAPPNTLLADRNSIFAKMVADAEQENKKA</sequence>
<dbReference type="SMART" id="SM00382">
    <property type="entry name" value="AAA"/>
    <property type="match status" value="2"/>
</dbReference>
<dbReference type="InterPro" id="IPR050173">
    <property type="entry name" value="ABC_transporter_C-like"/>
</dbReference>
<dbReference type="GO" id="GO:0005524">
    <property type="term" value="F:ATP binding"/>
    <property type="evidence" value="ECO:0007669"/>
    <property type="project" value="UniProtKB-KW"/>
</dbReference>
<evidence type="ECO:0000256" key="2">
    <source>
        <dbReference type="ARBA" id="ARBA00009726"/>
    </source>
</evidence>
<dbReference type="CDD" id="cd18603">
    <property type="entry name" value="ABC_6TM_MRP1_2_3_6_D2_like"/>
    <property type="match status" value="1"/>
</dbReference>
<keyword evidence="4 11" id="KW-0812">Transmembrane</keyword>
<feature type="region of interest" description="Disordered" evidence="10">
    <location>
        <begin position="847"/>
        <end position="880"/>
    </location>
</feature>
<protein>
    <submittedName>
        <fullName evidence="15">Uncharacterized protein</fullName>
    </submittedName>
</protein>
<organism evidence="14 15">
    <name type="scientific">Mesorhabditis belari</name>
    <dbReference type="NCBI Taxonomy" id="2138241"/>
    <lineage>
        <taxon>Eukaryota</taxon>
        <taxon>Metazoa</taxon>
        <taxon>Ecdysozoa</taxon>
        <taxon>Nematoda</taxon>
        <taxon>Chromadorea</taxon>
        <taxon>Rhabditida</taxon>
        <taxon>Rhabditina</taxon>
        <taxon>Rhabditomorpha</taxon>
        <taxon>Rhabditoidea</taxon>
        <taxon>Rhabditidae</taxon>
        <taxon>Mesorhabditinae</taxon>
        <taxon>Mesorhabditis</taxon>
    </lineage>
</organism>
<dbReference type="GO" id="GO:0016887">
    <property type="term" value="F:ATP hydrolysis activity"/>
    <property type="evidence" value="ECO:0007669"/>
    <property type="project" value="InterPro"/>
</dbReference>
<dbReference type="CDD" id="cd18595">
    <property type="entry name" value="ABC_6TM_MRP1_2_3_6_D1_like"/>
    <property type="match status" value="1"/>
</dbReference>
<feature type="transmembrane region" description="Helical" evidence="11">
    <location>
        <begin position="1052"/>
        <end position="1069"/>
    </location>
</feature>
<dbReference type="PANTHER" id="PTHR24223:SF434">
    <property type="entry name" value="MULTIDRUG RESISTANCE PROTEIN MRP-7"/>
    <property type="match status" value="1"/>
</dbReference>
<dbReference type="Gene3D" id="1.20.1560.10">
    <property type="entry name" value="ABC transporter type 1, transmembrane domain"/>
    <property type="match status" value="2"/>
</dbReference>
<dbReference type="FunFam" id="1.20.1560.10:FF:000081">
    <property type="entry name" value="Protein CBG24505"/>
    <property type="match status" value="1"/>
</dbReference>
<dbReference type="FunFam" id="3.40.50.300:FF:000997">
    <property type="entry name" value="Multidrug resistance-associated protein 1"/>
    <property type="match status" value="1"/>
</dbReference>
<evidence type="ECO:0000256" key="9">
    <source>
        <dbReference type="ARBA" id="ARBA00023136"/>
    </source>
</evidence>
<feature type="transmembrane region" description="Helical" evidence="11">
    <location>
        <begin position="106"/>
        <end position="123"/>
    </location>
</feature>
<dbReference type="Pfam" id="PF00664">
    <property type="entry name" value="ABC_membrane"/>
    <property type="match status" value="2"/>
</dbReference>
<dbReference type="PROSITE" id="PS50893">
    <property type="entry name" value="ABC_TRANSPORTER_2"/>
    <property type="match status" value="2"/>
</dbReference>
<comment type="subcellular location">
    <subcellularLocation>
        <location evidence="1">Endomembrane system</location>
        <topology evidence="1">Multi-pass membrane protein</topology>
    </subcellularLocation>
</comment>
<dbReference type="GO" id="GO:0016020">
    <property type="term" value="C:membrane"/>
    <property type="evidence" value="ECO:0007669"/>
    <property type="project" value="InterPro"/>
</dbReference>
<feature type="domain" description="ABC transporter" evidence="12">
    <location>
        <begin position="1256"/>
        <end position="1490"/>
    </location>
</feature>
<feature type="transmembrane region" description="Helical" evidence="11">
    <location>
        <begin position="309"/>
        <end position="326"/>
    </location>
</feature>
<keyword evidence="8 11" id="KW-1133">Transmembrane helix</keyword>
<keyword evidence="7" id="KW-0067">ATP-binding</keyword>
<feature type="domain" description="ABC transporter" evidence="12">
    <location>
        <begin position="614"/>
        <end position="842"/>
    </location>
</feature>
<evidence type="ECO:0000259" key="12">
    <source>
        <dbReference type="PROSITE" id="PS50893"/>
    </source>
</evidence>
<feature type="transmembrane region" description="Helical" evidence="11">
    <location>
        <begin position="975"/>
        <end position="999"/>
    </location>
</feature>
<evidence type="ECO:0000256" key="6">
    <source>
        <dbReference type="ARBA" id="ARBA00022741"/>
    </source>
</evidence>
<feature type="domain" description="ABC transmembrane type-1" evidence="13">
    <location>
        <begin position="933"/>
        <end position="1218"/>
    </location>
</feature>
<comment type="similarity">
    <text evidence="2">Belongs to the ABC transporter superfamily. ABCC family. Conjugate transporter (TC 3.A.1.208) subfamily.</text>
</comment>
<accession>A0AAF3FKC9</accession>
<dbReference type="Gene3D" id="3.40.50.300">
    <property type="entry name" value="P-loop containing nucleotide triphosphate hydrolases"/>
    <property type="match status" value="2"/>
</dbReference>
<reference evidence="15" key="1">
    <citation type="submission" date="2024-02" db="UniProtKB">
        <authorList>
            <consortium name="WormBaseParasite"/>
        </authorList>
    </citation>
    <scope>IDENTIFICATION</scope>
</reference>
<evidence type="ECO:0000256" key="10">
    <source>
        <dbReference type="SAM" id="MobiDB-lite"/>
    </source>
</evidence>
<evidence type="ECO:0000256" key="5">
    <source>
        <dbReference type="ARBA" id="ARBA00022737"/>
    </source>
</evidence>
<evidence type="ECO:0000256" key="4">
    <source>
        <dbReference type="ARBA" id="ARBA00022692"/>
    </source>
</evidence>
<dbReference type="PANTHER" id="PTHR24223">
    <property type="entry name" value="ATP-BINDING CASSETTE SUB-FAMILY C"/>
    <property type="match status" value="1"/>
</dbReference>
<dbReference type="WBParaSite" id="MBELARI_LOCUS6189">
    <property type="protein sequence ID" value="MBELARI_LOCUS6189"/>
    <property type="gene ID" value="MBELARI_LOCUS6189"/>
</dbReference>
<dbReference type="SUPFAM" id="SSF52540">
    <property type="entry name" value="P-loop containing nucleoside triphosphate hydrolases"/>
    <property type="match status" value="2"/>
</dbReference>
<feature type="transmembrane region" description="Helical" evidence="11">
    <location>
        <begin position="415"/>
        <end position="432"/>
    </location>
</feature>
<feature type="transmembrane region" description="Helical" evidence="11">
    <location>
        <begin position="332"/>
        <end position="359"/>
    </location>
</feature>
<feature type="domain" description="ABC transmembrane type-1" evidence="13">
    <location>
        <begin position="300"/>
        <end position="580"/>
    </location>
</feature>
<dbReference type="GO" id="GO:0140359">
    <property type="term" value="F:ABC-type transporter activity"/>
    <property type="evidence" value="ECO:0007669"/>
    <property type="project" value="InterPro"/>
</dbReference>
<feature type="compositionally biased region" description="Basic and acidic residues" evidence="10">
    <location>
        <begin position="858"/>
        <end position="870"/>
    </location>
</feature>
<dbReference type="PROSITE" id="PS50929">
    <property type="entry name" value="ABC_TM1F"/>
    <property type="match status" value="2"/>
</dbReference>
<feature type="transmembrane region" description="Helical" evidence="11">
    <location>
        <begin position="926"/>
        <end position="948"/>
    </location>
</feature>
<name>A0AAF3FKC9_9BILA</name>
<dbReference type="FunFam" id="3.40.50.300:FF:000074">
    <property type="entry name" value="Multidrug resistance-associated protein 5 isoform 1"/>
    <property type="match status" value="1"/>
</dbReference>
<dbReference type="CDD" id="cd03250">
    <property type="entry name" value="ABCC_MRP_domain1"/>
    <property type="match status" value="1"/>
</dbReference>
<keyword evidence="9 11" id="KW-0472">Membrane</keyword>
<dbReference type="Proteomes" id="UP000887575">
    <property type="component" value="Unassembled WGS sequence"/>
</dbReference>
<feature type="transmembrane region" description="Helical" evidence="11">
    <location>
        <begin position="37"/>
        <end position="55"/>
    </location>
</feature>
<keyword evidence="3" id="KW-0813">Transport</keyword>
<dbReference type="GO" id="GO:0012505">
    <property type="term" value="C:endomembrane system"/>
    <property type="evidence" value="ECO:0007669"/>
    <property type="project" value="UniProtKB-SubCell"/>
</dbReference>
<dbReference type="InterPro" id="IPR003439">
    <property type="entry name" value="ABC_transporter-like_ATP-bd"/>
</dbReference>
<dbReference type="CDD" id="cd03244">
    <property type="entry name" value="ABCC_MRP_domain2"/>
    <property type="match status" value="1"/>
</dbReference>
<evidence type="ECO:0000313" key="14">
    <source>
        <dbReference type="Proteomes" id="UP000887575"/>
    </source>
</evidence>
<feature type="transmembrane region" description="Helical" evidence="11">
    <location>
        <begin position="438"/>
        <end position="459"/>
    </location>
</feature>
<feature type="transmembrane region" description="Helical" evidence="11">
    <location>
        <begin position="173"/>
        <end position="192"/>
    </location>
</feature>
<dbReference type="InterPro" id="IPR036640">
    <property type="entry name" value="ABC1_TM_sf"/>
</dbReference>
<dbReference type="InterPro" id="IPR017871">
    <property type="entry name" value="ABC_transporter-like_CS"/>
</dbReference>